<protein>
    <submittedName>
        <fullName evidence="2">Uncharacterized protein</fullName>
    </submittedName>
</protein>
<evidence type="ECO:0000313" key="2">
    <source>
        <dbReference type="EMBL" id="UYF76563.1"/>
    </source>
</evidence>
<sequence>MDYIKDIVGVAQIMIDISLWRLLVILICIVVCIFAWKSPEPLKAFLDYKKAKEMNK</sequence>
<name>A0AA46P9B3_9GAMM</name>
<gene>
    <name evidence="2" type="ORF">LSO58_06720</name>
</gene>
<feature type="transmembrane region" description="Helical" evidence="1">
    <location>
        <begin position="18"/>
        <end position="36"/>
    </location>
</feature>
<reference evidence="2" key="1">
    <citation type="journal article" date="2022" name="J Glob Antimicrob Resist">
        <title>Comparative analysis of IMP-4- and OXA-58-containing plasmids of three carbapenemase-producing Acinetobacter ursingii strains in the Netherlands.</title>
        <authorList>
            <person name="Hendrickx A.P.A."/>
            <person name="Schade R.P."/>
            <person name="Landman F."/>
            <person name="Bosch T."/>
            <person name="Schouls L.M."/>
            <person name="van Dijk K."/>
        </authorList>
    </citation>
    <scope>NUCLEOTIDE SEQUENCE</scope>
    <source>
        <strain evidence="2">RIVM_C010761</strain>
    </source>
</reference>
<dbReference type="EMBL" id="CP089044">
    <property type="protein sequence ID" value="UYF76563.1"/>
    <property type="molecule type" value="Genomic_DNA"/>
</dbReference>
<dbReference type="RefSeq" id="WP_263503743.1">
    <property type="nucleotide sequence ID" value="NZ_CP089044.1"/>
</dbReference>
<keyword evidence="1" id="KW-1133">Transmembrane helix</keyword>
<keyword evidence="1" id="KW-0472">Membrane</keyword>
<dbReference type="AlphaFoldDB" id="A0AA46P9B3"/>
<dbReference type="Proteomes" id="UP001164081">
    <property type="component" value="Chromosome"/>
</dbReference>
<evidence type="ECO:0000313" key="3">
    <source>
        <dbReference type="Proteomes" id="UP001164081"/>
    </source>
</evidence>
<evidence type="ECO:0000256" key="1">
    <source>
        <dbReference type="SAM" id="Phobius"/>
    </source>
</evidence>
<proteinExistence type="predicted"/>
<keyword evidence="1" id="KW-0812">Transmembrane</keyword>
<organism evidence="2 3">
    <name type="scientific">Acinetobacter ursingii</name>
    <dbReference type="NCBI Taxonomy" id="108980"/>
    <lineage>
        <taxon>Bacteria</taxon>
        <taxon>Pseudomonadati</taxon>
        <taxon>Pseudomonadota</taxon>
        <taxon>Gammaproteobacteria</taxon>
        <taxon>Moraxellales</taxon>
        <taxon>Moraxellaceae</taxon>
        <taxon>Acinetobacter</taxon>
    </lineage>
</organism>
<accession>A0AA46P9B3</accession>